<evidence type="ECO:0000256" key="1">
    <source>
        <dbReference type="ARBA" id="ARBA00004127"/>
    </source>
</evidence>
<dbReference type="PANTHER" id="PTHR13325">
    <property type="entry name" value="PROTEASE M50 MEMBRANE-BOUND TRANSCRIPTION FACTOR SITE 2 PROTEASE"/>
    <property type="match status" value="1"/>
</dbReference>
<organism evidence="10 11">
    <name type="scientific">Carpinus fangiana</name>
    <dbReference type="NCBI Taxonomy" id="176857"/>
    <lineage>
        <taxon>Eukaryota</taxon>
        <taxon>Viridiplantae</taxon>
        <taxon>Streptophyta</taxon>
        <taxon>Embryophyta</taxon>
        <taxon>Tracheophyta</taxon>
        <taxon>Spermatophyta</taxon>
        <taxon>Magnoliopsida</taxon>
        <taxon>eudicotyledons</taxon>
        <taxon>Gunneridae</taxon>
        <taxon>Pentapetalae</taxon>
        <taxon>rosids</taxon>
        <taxon>fabids</taxon>
        <taxon>Fagales</taxon>
        <taxon>Betulaceae</taxon>
        <taxon>Carpinus</taxon>
    </lineage>
</organism>
<dbReference type="PRINTS" id="PR01000">
    <property type="entry name" value="SREBPS2PTASE"/>
</dbReference>
<dbReference type="GO" id="GO:0012505">
    <property type="term" value="C:endomembrane system"/>
    <property type="evidence" value="ECO:0007669"/>
    <property type="project" value="UniProtKB-SubCell"/>
</dbReference>
<name>A0A5N6QCT4_9ROSI</name>
<evidence type="ECO:0000256" key="2">
    <source>
        <dbReference type="ARBA" id="ARBA00009989"/>
    </source>
</evidence>
<keyword evidence="11" id="KW-1185">Reference proteome</keyword>
<proteinExistence type="inferred from homology"/>
<feature type="transmembrane region" description="Helical" evidence="8">
    <location>
        <begin position="161"/>
        <end position="179"/>
    </location>
</feature>
<keyword evidence="3 8" id="KW-0812">Transmembrane</keyword>
<sequence>MKEMEERRVRRFGRGRTRSQARSPLPLRTTTTNLSNTISCWFCDYKISALNEPLFRFGRRHARLSHIISIVFIIVSIVVVVVVAAILLWELGKALHLFRQKTELENLSTALLFGFSPSSVSGLSISLADAGYLLISTLISVSVHELGHALAAAGEGIQMEYIAIFIAVLFPGALVAFNYELLQAFSQFTMLRVYCAGIWHNAVCCAGCALVLFLLPLILFPFYMHSESPMVLDVSPTSPLFKYLSPGDLIMSLDGVHIHNAEEWMGMTVLIDNVTRQITDHTEYVEGFGAVNGRKGYCVPNFMIEDGQKIQSVDNQSACPNDLTAFVTIPCLDTRMSDGGNSKNGHPKRRQSTHCMNAQDIVKLYKCGDGWTTITNGSSCTCSLDESCLSPLQMPGLSWVEISYLGSFTPECLQLGKNSFSVSKTSDLINSKCEGTFVFVGDVMSMAHSVRLTAYQPRWAFHFGAYLPNVLERILTYTFHVSLTLALLNSLPVYFLDGQSLLEVTLCHFTLLSPRKREKVLQVCLFGGTLISILVFMRIFFSLFNV</sequence>
<keyword evidence="4 8" id="KW-1133">Transmembrane helix</keyword>
<dbReference type="InterPro" id="IPR001193">
    <property type="entry name" value="MBTPS2"/>
</dbReference>
<evidence type="ECO:0000259" key="9">
    <source>
        <dbReference type="Pfam" id="PF02163"/>
    </source>
</evidence>
<dbReference type="OrthoDB" id="69989at2759"/>
<dbReference type="InterPro" id="IPR008915">
    <property type="entry name" value="Peptidase_M50"/>
</dbReference>
<protein>
    <recommendedName>
        <fullName evidence="6">Endopeptidase S2P</fullName>
    </recommendedName>
</protein>
<reference evidence="10 11" key="1">
    <citation type="submission" date="2019-06" db="EMBL/GenBank/DDBJ databases">
        <title>A chromosomal-level reference genome of Carpinus fangiana (Coryloideae, Betulaceae).</title>
        <authorList>
            <person name="Yang X."/>
            <person name="Wang Z."/>
            <person name="Zhang L."/>
            <person name="Hao G."/>
            <person name="Liu J."/>
            <person name="Yang Y."/>
        </authorList>
    </citation>
    <scope>NUCLEOTIDE SEQUENCE [LARGE SCALE GENOMIC DNA]</scope>
    <source>
        <strain evidence="10">Cfa_2016G</strain>
        <tissue evidence="10">Leaf</tissue>
    </source>
</reference>
<comment type="subcellular location">
    <subcellularLocation>
        <location evidence="1">Endomembrane system</location>
        <topology evidence="1">Multi-pass membrane protein</topology>
    </subcellularLocation>
</comment>
<dbReference type="EMBL" id="CM017321">
    <property type="protein sequence ID" value="KAE7996448.1"/>
    <property type="molecule type" value="Genomic_DNA"/>
</dbReference>
<keyword evidence="5 8" id="KW-0472">Membrane</keyword>
<dbReference type="EMBL" id="CM017321">
    <property type="protein sequence ID" value="KAE7996449.1"/>
    <property type="molecule type" value="Genomic_DNA"/>
</dbReference>
<dbReference type="PANTHER" id="PTHR13325:SF3">
    <property type="entry name" value="MEMBRANE-BOUND TRANSCRIPTION FACTOR SITE-2 PROTEASE"/>
    <property type="match status" value="1"/>
</dbReference>
<accession>A0A5N6QCT4</accession>
<feature type="transmembrane region" description="Helical" evidence="8">
    <location>
        <begin position="520"/>
        <end position="541"/>
    </location>
</feature>
<dbReference type="Pfam" id="PF02163">
    <property type="entry name" value="Peptidase_M50"/>
    <property type="match status" value="1"/>
</dbReference>
<feature type="domain" description="Peptidase M50" evidence="9">
    <location>
        <begin position="133"/>
        <end position="524"/>
    </location>
</feature>
<feature type="transmembrane region" description="Helical" evidence="8">
    <location>
        <begin position="64"/>
        <end position="89"/>
    </location>
</feature>
<evidence type="ECO:0000256" key="8">
    <source>
        <dbReference type="SAM" id="Phobius"/>
    </source>
</evidence>
<dbReference type="AlphaFoldDB" id="A0A5N6QCT4"/>
<dbReference type="GO" id="GO:0016020">
    <property type="term" value="C:membrane"/>
    <property type="evidence" value="ECO:0007669"/>
    <property type="project" value="InterPro"/>
</dbReference>
<dbReference type="InterPro" id="IPR036034">
    <property type="entry name" value="PDZ_sf"/>
</dbReference>
<evidence type="ECO:0000256" key="4">
    <source>
        <dbReference type="ARBA" id="ARBA00022989"/>
    </source>
</evidence>
<evidence type="ECO:0000313" key="11">
    <source>
        <dbReference type="Proteomes" id="UP000327013"/>
    </source>
</evidence>
<evidence type="ECO:0000256" key="6">
    <source>
        <dbReference type="ARBA" id="ARBA00032658"/>
    </source>
</evidence>
<feature type="region of interest" description="Disordered" evidence="7">
    <location>
        <begin position="1"/>
        <end position="28"/>
    </location>
</feature>
<dbReference type="Proteomes" id="UP000327013">
    <property type="component" value="Chromosome 1"/>
</dbReference>
<feature type="compositionally biased region" description="Basic residues" evidence="7">
    <location>
        <begin position="9"/>
        <end position="19"/>
    </location>
</feature>
<comment type="similarity">
    <text evidence="2">Belongs to the peptidase M50A family.</text>
</comment>
<evidence type="ECO:0000256" key="7">
    <source>
        <dbReference type="SAM" id="MobiDB-lite"/>
    </source>
</evidence>
<dbReference type="GO" id="GO:0031293">
    <property type="term" value="P:membrane protein intracellular domain proteolysis"/>
    <property type="evidence" value="ECO:0007669"/>
    <property type="project" value="TreeGrafter"/>
</dbReference>
<dbReference type="SUPFAM" id="SSF50156">
    <property type="entry name" value="PDZ domain-like"/>
    <property type="match status" value="1"/>
</dbReference>
<evidence type="ECO:0000256" key="5">
    <source>
        <dbReference type="ARBA" id="ARBA00023136"/>
    </source>
</evidence>
<gene>
    <name evidence="10" type="ORF">FH972_001172</name>
</gene>
<feature type="transmembrane region" description="Helical" evidence="8">
    <location>
        <begin position="199"/>
        <end position="220"/>
    </location>
</feature>
<evidence type="ECO:0000313" key="10">
    <source>
        <dbReference type="EMBL" id="KAE7996449.1"/>
    </source>
</evidence>
<dbReference type="GO" id="GO:1905897">
    <property type="term" value="P:regulation of response to endoplasmic reticulum stress"/>
    <property type="evidence" value="ECO:0007669"/>
    <property type="project" value="TreeGrafter"/>
</dbReference>
<dbReference type="GO" id="GO:0005737">
    <property type="term" value="C:cytoplasm"/>
    <property type="evidence" value="ECO:0007669"/>
    <property type="project" value="TreeGrafter"/>
</dbReference>
<evidence type="ECO:0000256" key="3">
    <source>
        <dbReference type="ARBA" id="ARBA00022692"/>
    </source>
</evidence>
<dbReference type="GO" id="GO:0004222">
    <property type="term" value="F:metalloendopeptidase activity"/>
    <property type="evidence" value="ECO:0007669"/>
    <property type="project" value="InterPro"/>
</dbReference>